<name>A0A316WSX4_9FLAO</name>
<keyword evidence="2" id="KW-1185">Reference proteome</keyword>
<organism evidence="1 2">
    <name type="scientific">Chryseobacterium oncorhynchi</name>
    <dbReference type="NCBI Taxonomy" id="741074"/>
    <lineage>
        <taxon>Bacteria</taxon>
        <taxon>Pseudomonadati</taxon>
        <taxon>Bacteroidota</taxon>
        <taxon>Flavobacteriia</taxon>
        <taxon>Flavobacteriales</taxon>
        <taxon>Weeksellaceae</taxon>
        <taxon>Chryseobacterium group</taxon>
        <taxon>Chryseobacterium</taxon>
    </lineage>
</organism>
<comment type="caution">
    <text evidence="1">The sequence shown here is derived from an EMBL/GenBank/DDBJ whole genome shotgun (WGS) entry which is preliminary data.</text>
</comment>
<dbReference type="AlphaFoldDB" id="A0A316WSX4"/>
<protein>
    <submittedName>
        <fullName evidence="1">Uncharacterized protein</fullName>
    </submittedName>
</protein>
<accession>A0A316WSX4</accession>
<sequence>MKYKFDFLQTGGVPLTNDLMALIEEAFGIFEVLGDLAGSLTILSGCNKIGNNVNPGIVAINGKLYEFLGGQDTGTVYIHEQAISKTFQNTETKTLIYKKTVQFGNSATTYNWADFVKLKPLKEIQVQVENSATKQQLNAVLDRINLLELKTAPIENGGIAWVWRKPLVDIPAGWKECTDFRHKTIYGWDPNESPFNVLNSNVGSKTAIIQQKNLPNINIGTNLYYSGGGYADDWPADNIGSNVTPNEVKTKALGDGEALDILNPGRIVLFIEPNFN</sequence>
<reference evidence="1" key="1">
    <citation type="submission" date="2018-04" db="EMBL/GenBank/DDBJ databases">
        <title>Draft Genome Sequences of Chryseobacterium lactis NCTC11390T isolated from milk, Chryseobacterium oncorhynchi 701B-08T from rainbow trout, and Chryseobacterium viscerum 687B-08T from diseased fish.</title>
        <authorList>
            <person name="Jeong J.-J."/>
            <person name="Lee Y.J."/>
            <person name="Pathiraja D."/>
            <person name="Park B."/>
            <person name="Choi I.-G."/>
            <person name="Kim K.D."/>
        </authorList>
    </citation>
    <scope>NUCLEOTIDE SEQUENCE [LARGE SCALE GENOMIC DNA]</scope>
    <source>
        <strain evidence="1">701B-08</strain>
    </source>
</reference>
<dbReference type="RefSeq" id="WP_109623170.1">
    <property type="nucleotide sequence ID" value="NZ_PPEI02000005.1"/>
</dbReference>
<dbReference type="OrthoDB" id="9113831at2"/>
<dbReference type="CDD" id="cd22641">
    <property type="entry name" value="C24-like"/>
    <property type="match status" value="1"/>
</dbReference>
<proteinExistence type="predicted"/>
<gene>
    <name evidence="1" type="ORF">C1638_017655</name>
</gene>
<dbReference type="EMBL" id="PPEI02000005">
    <property type="protein sequence ID" value="PWN62318.1"/>
    <property type="molecule type" value="Genomic_DNA"/>
</dbReference>
<evidence type="ECO:0000313" key="2">
    <source>
        <dbReference type="Proteomes" id="UP000236182"/>
    </source>
</evidence>
<dbReference type="Proteomes" id="UP000236182">
    <property type="component" value="Unassembled WGS sequence"/>
</dbReference>
<evidence type="ECO:0000313" key="1">
    <source>
        <dbReference type="EMBL" id="PWN62318.1"/>
    </source>
</evidence>